<gene>
    <name evidence="2" type="ORF">DFH08DRAFT_977721</name>
</gene>
<sequence>MKRSAHRDLVEEATQQIKSGKITHEIRLDTTVRTLRNRSVGWLVQAIENVGDSAIVTRAFEMCRVGPWNLSQASLTSPEALAGLRNLRITNPALHAALMQSETDPTSEEPDHGDGDDPYQGADVYDDCEVPLDIVSAHLALGGSGVAANFSVDANGGITRSGDAEASDAEPEESDEPAVLGRGQRRKIAVRRYQGPAWEEH</sequence>
<feature type="region of interest" description="Disordered" evidence="1">
    <location>
        <begin position="100"/>
        <end position="121"/>
    </location>
</feature>
<comment type="caution">
    <text evidence="2">The sequence shown here is derived from an EMBL/GenBank/DDBJ whole genome shotgun (WGS) entry which is preliminary data.</text>
</comment>
<evidence type="ECO:0000313" key="2">
    <source>
        <dbReference type="EMBL" id="KAJ7302594.1"/>
    </source>
</evidence>
<keyword evidence="3" id="KW-1185">Reference proteome</keyword>
<feature type="compositionally biased region" description="Acidic residues" evidence="1">
    <location>
        <begin position="165"/>
        <end position="176"/>
    </location>
</feature>
<organism evidence="2 3">
    <name type="scientific">Mycena albidolilacea</name>
    <dbReference type="NCBI Taxonomy" id="1033008"/>
    <lineage>
        <taxon>Eukaryota</taxon>
        <taxon>Fungi</taxon>
        <taxon>Dikarya</taxon>
        <taxon>Basidiomycota</taxon>
        <taxon>Agaricomycotina</taxon>
        <taxon>Agaricomycetes</taxon>
        <taxon>Agaricomycetidae</taxon>
        <taxon>Agaricales</taxon>
        <taxon>Marasmiineae</taxon>
        <taxon>Mycenaceae</taxon>
        <taxon>Mycena</taxon>
    </lineage>
</organism>
<protein>
    <submittedName>
        <fullName evidence="2">Uncharacterized protein</fullName>
    </submittedName>
</protein>
<evidence type="ECO:0000256" key="1">
    <source>
        <dbReference type="SAM" id="MobiDB-lite"/>
    </source>
</evidence>
<dbReference type="EMBL" id="JARIHO010000114">
    <property type="protein sequence ID" value="KAJ7302594.1"/>
    <property type="molecule type" value="Genomic_DNA"/>
</dbReference>
<evidence type="ECO:0000313" key="3">
    <source>
        <dbReference type="Proteomes" id="UP001218218"/>
    </source>
</evidence>
<proteinExistence type="predicted"/>
<reference evidence="2" key="1">
    <citation type="submission" date="2023-03" db="EMBL/GenBank/DDBJ databases">
        <title>Massive genome expansion in bonnet fungi (Mycena s.s.) driven by repeated elements and novel gene families across ecological guilds.</title>
        <authorList>
            <consortium name="Lawrence Berkeley National Laboratory"/>
            <person name="Harder C.B."/>
            <person name="Miyauchi S."/>
            <person name="Viragh M."/>
            <person name="Kuo A."/>
            <person name="Thoen E."/>
            <person name="Andreopoulos B."/>
            <person name="Lu D."/>
            <person name="Skrede I."/>
            <person name="Drula E."/>
            <person name="Henrissat B."/>
            <person name="Morin E."/>
            <person name="Kohler A."/>
            <person name="Barry K."/>
            <person name="LaButti K."/>
            <person name="Morin E."/>
            <person name="Salamov A."/>
            <person name="Lipzen A."/>
            <person name="Mereny Z."/>
            <person name="Hegedus B."/>
            <person name="Baldrian P."/>
            <person name="Stursova M."/>
            <person name="Weitz H."/>
            <person name="Taylor A."/>
            <person name="Grigoriev I.V."/>
            <person name="Nagy L.G."/>
            <person name="Martin F."/>
            <person name="Kauserud H."/>
        </authorList>
    </citation>
    <scope>NUCLEOTIDE SEQUENCE</scope>
    <source>
        <strain evidence="2">CBHHK002</strain>
    </source>
</reference>
<feature type="region of interest" description="Disordered" evidence="1">
    <location>
        <begin position="153"/>
        <end position="186"/>
    </location>
</feature>
<accession>A0AAD6YZY6</accession>
<dbReference type="AlphaFoldDB" id="A0AAD6YZY6"/>
<name>A0AAD6YZY6_9AGAR</name>
<dbReference type="Proteomes" id="UP001218218">
    <property type="component" value="Unassembled WGS sequence"/>
</dbReference>